<organism evidence="2 3">
    <name type="scientific">Thermococcus celericrescens</name>
    <dbReference type="NCBI Taxonomy" id="227598"/>
    <lineage>
        <taxon>Archaea</taxon>
        <taxon>Methanobacteriati</taxon>
        <taxon>Methanobacteriota</taxon>
        <taxon>Thermococci</taxon>
        <taxon>Thermococcales</taxon>
        <taxon>Thermococcaceae</taxon>
        <taxon>Thermococcus</taxon>
    </lineage>
</organism>
<feature type="transmembrane region" description="Helical" evidence="1">
    <location>
        <begin position="74"/>
        <end position="92"/>
    </location>
</feature>
<sequence>MKLAIEHKFSLTVYLWGIITGLISGVAAAKIQYGWLIGLALYFVIDRFVLAVIKGLPPEIPDERAVLKKAFWGWALFWLYFTMLSYSLMISFTPQCYSNQSLLYKMVVNGNATVTCNLTSVG</sequence>
<dbReference type="OrthoDB" id="85757at2157"/>
<evidence type="ECO:0000313" key="2">
    <source>
        <dbReference type="EMBL" id="KUH34178.1"/>
    </source>
</evidence>
<keyword evidence="1" id="KW-0472">Membrane</keyword>
<keyword evidence="1" id="KW-0812">Transmembrane</keyword>
<comment type="caution">
    <text evidence="2">The sequence shown here is derived from an EMBL/GenBank/DDBJ whole genome shotgun (WGS) entry which is preliminary data.</text>
</comment>
<accession>A0A100XZ09</accession>
<keyword evidence="1" id="KW-1133">Transmembrane helix</keyword>
<protein>
    <submittedName>
        <fullName evidence="2">Uncharacterized protein</fullName>
    </submittedName>
</protein>
<feature type="transmembrane region" description="Helical" evidence="1">
    <location>
        <begin position="12"/>
        <end position="29"/>
    </location>
</feature>
<dbReference type="STRING" id="227598.APY94_02565"/>
<evidence type="ECO:0000256" key="1">
    <source>
        <dbReference type="SAM" id="Phobius"/>
    </source>
</evidence>
<name>A0A100XZ09_9EURY</name>
<dbReference type="EMBL" id="LLYW01000008">
    <property type="protein sequence ID" value="KUH34178.1"/>
    <property type="molecule type" value="Genomic_DNA"/>
</dbReference>
<proteinExistence type="predicted"/>
<evidence type="ECO:0000313" key="3">
    <source>
        <dbReference type="Proteomes" id="UP000053462"/>
    </source>
</evidence>
<dbReference type="AlphaFoldDB" id="A0A100XZ09"/>
<keyword evidence="3" id="KW-1185">Reference proteome</keyword>
<gene>
    <name evidence="2" type="ORF">APY94_02565</name>
</gene>
<dbReference type="Proteomes" id="UP000053462">
    <property type="component" value="Unassembled WGS sequence"/>
</dbReference>
<reference evidence="2 3" key="1">
    <citation type="submission" date="2015-10" db="EMBL/GenBank/DDBJ databases">
        <title>Draft genome sequence of Thermococcus celericrescens strain DSM 17994.</title>
        <authorList>
            <person name="Hong S.-J."/>
            <person name="Park C.-E."/>
            <person name="Shin J.-H."/>
        </authorList>
    </citation>
    <scope>NUCLEOTIDE SEQUENCE [LARGE SCALE GENOMIC DNA]</scope>
    <source>
        <strain evidence="2 3">DSM 17994</strain>
    </source>
</reference>